<evidence type="ECO:0000256" key="1">
    <source>
        <dbReference type="ARBA" id="ARBA00004141"/>
    </source>
</evidence>
<protein>
    <submittedName>
        <fullName evidence="6">Membrane protein</fullName>
    </submittedName>
</protein>
<dbReference type="Proteomes" id="UP000614287">
    <property type="component" value="Unassembled WGS sequence"/>
</dbReference>
<reference evidence="6" key="2">
    <citation type="submission" date="2020-09" db="EMBL/GenBank/DDBJ databases">
        <authorList>
            <person name="Sun Q."/>
            <person name="Kim S."/>
        </authorList>
    </citation>
    <scope>NUCLEOTIDE SEQUENCE</scope>
    <source>
        <strain evidence="6">KCTC 32501</strain>
    </source>
</reference>
<feature type="transmembrane region" description="Helical" evidence="5">
    <location>
        <begin position="226"/>
        <end position="253"/>
    </location>
</feature>
<evidence type="ECO:0000313" key="6">
    <source>
        <dbReference type="EMBL" id="GHA74860.1"/>
    </source>
</evidence>
<sequence length="270" mass="30317">MDKVIKALTRAAVMMLTPRVWGLVWRPVLVSLLFWGVIIGVGWWLMGDAISLRLNDWQTSATSTQGWWSRALDWLIGAGTFLLISLLWLMAVVFSSMFLISVFGMSHINQAVAERHFPELMSHKGLSTWHSIRHMVGWTFWFAFFWLVTTPAYFLAGIGAVIQTGVMARYNQKVFAFDALANHATSEEYERIGRGHNMNLFLLGVAVTLMGAVPTFIWMGSVIGVVLIPLTALLSVLTFTALFTFCGLAYSCYCLEALRDLRAQTPILKK</sequence>
<dbReference type="InterPro" id="IPR059112">
    <property type="entry name" value="CysZ/EI24"/>
</dbReference>
<feature type="transmembrane region" description="Helical" evidence="5">
    <location>
        <begin position="74"/>
        <end position="100"/>
    </location>
</feature>
<dbReference type="EMBL" id="BMZG01000007">
    <property type="protein sequence ID" value="GHA74860.1"/>
    <property type="molecule type" value="Genomic_DNA"/>
</dbReference>
<gene>
    <name evidence="6" type="ORF">GCM10009007_14930</name>
</gene>
<keyword evidence="2 5" id="KW-0812">Transmembrane</keyword>
<dbReference type="AlphaFoldDB" id="A0A8J3CNA8"/>
<dbReference type="Pfam" id="PF07264">
    <property type="entry name" value="EI24"/>
    <property type="match status" value="1"/>
</dbReference>
<evidence type="ECO:0000256" key="4">
    <source>
        <dbReference type="ARBA" id="ARBA00023136"/>
    </source>
</evidence>
<feature type="transmembrane region" description="Helical" evidence="5">
    <location>
        <begin position="200"/>
        <end position="220"/>
    </location>
</feature>
<accession>A0A8J3CNA8</accession>
<feature type="transmembrane region" description="Helical" evidence="5">
    <location>
        <begin position="24"/>
        <end position="45"/>
    </location>
</feature>
<evidence type="ECO:0000256" key="3">
    <source>
        <dbReference type="ARBA" id="ARBA00022989"/>
    </source>
</evidence>
<comment type="subcellular location">
    <subcellularLocation>
        <location evidence="1">Membrane</location>
        <topology evidence="1">Multi-pass membrane protein</topology>
    </subcellularLocation>
</comment>
<name>A0A8J3CNA8_9BURK</name>
<evidence type="ECO:0000256" key="2">
    <source>
        <dbReference type="ARBA" id="ARBA00022692"/>
    </source>
</evidence>
<dbReference type="RefSeq" id="WP_189493320.1">
    <property type="nucleotide sequence ID" value="NZ_BMZG01000007.1"/>
</dbReference>
<keyword evidence="3 5" id="KW-1133">Transmembrane helix</keyword>
<evidence type="ECO:0000313" key="7">
    <source>
        <dbReference type="Proteomes" id="UP000614287"/>
    </source>
</evidence>
<comment type="caution">
    <text evidence="6">The sequence shown here is derived from an EMBL/GenBank/DDBJ whole genome shotgun (WGS) entry which is preliminary data.</text>
</comment>
<keyword evidence="4 5" id="KW-0472">Membrane</keyword>
<evidence type="ECO:0000256" key="5">
    <source>
        <dbReference type="SAM" id="Phobius"/>
    </source>
</evidence>
<keyword evidence="7" id="KW-1185">Reference proteome</keyword>
<proteinExistence type="predicted"/>
<feature type="transmembrane region" description="Helical" evidence="5">
    <location>
        <begin position="138"/>
        <end position="162"/>
    </location>
</feature>
<organism evidence="6 7">
    <name type="scientific">Formosimonas limnophila</name>
    <dbReference type="NCBI Taxonomy" id="1384487"/>
    <lineage>
        <taxon>Bacteria</taxon>
        <taxon>Pseudomonadati</taxon>
        <taxon>Pseudomonadota</taxon>
        <taxon>Betaproteobacteria</taxon>
        <taxon>Burkholderiales</taxon>
        <taxon>Burkholderiaceae</taxon>
        <taxon>Formosimonas</taxon>
    </lineage>
</organism>
<reference evidence="6" key="1">
    <citation type="journal article" date="2014" name="Int. J. Syst. Evol. Microbiol.">
        <title>Complete genome sequence of Corynebacterium casei LMG S-19264T (=DSM 44701T), isolated from a smear-ripened cheese.</title>
        <authorList>
            <consortium name="US DOE Joint Genome Institute (JGI-PGF)"/>
            <person name="Walter F."/>
            <person name="Albersmeier A."/>
            <person name="Kalinowski J."/>
            <person name="Ruckert C."/>
        </authorList>
    </citation>
    <scope>NUCLEOTIDE SEQUENCE</scope>
    <source>
        <strain evidence="6">KCTC 32501</strain>
    </source>
</reference>